<gene>
    <name evidence="2" type="ORF">CUNI_LOCUS13342</name>
</gene>
<dbReference type="Proteomes" id="UP000678393">
    <property type="component" value="Unassembled WGS sequence"/>
</dbReference>
<sequence>MHAVGEDLLTLQTRNMTLEQFGQLQMFLAKANGPSMGFSVLGLIVVTRELLLTMFGIYLTYGIVLLQFPS</sequence>
<keyword evidence="1" id="KW-0812">Transmembrane</keyword>
<evidence type="ECO:0000313" key="3">
    <source>
        <dbReference type="Proteomes" id="UP000678393"/>
    </source>
</evidence>
<protein>
    <submittedName>
        <fullName evidence="2">Uncharacterized protein</fullName>
    </submittedName>
</protein>
<keyword evidence="3" id="KW-1185">Reference proteome</keyword>
<keyword evidence="1" id="KW-0472">Membrane</keyword>
<feature type="transmembrane region" description="Helical" evidence="1">
    <location>
        <begin position="36"/>
        <end position="66"/>
    </location>
</feature>
<dbReference type="OrthoDB" id="6478931at2759"/>
<proteinExistence type="predicted"/>
<reference evidence="2" key="1">
    <citation type="submission" date="2021-04" db="EMBL/GenBank/DDBJ databases">
        <authorList>
            <consortium name="Molecular Ecology Group"/>
        </authorList>
    </citation>
    <scope>NUCLEOTIDE SEQUENCE</scope>
</reference>
<evidence type="ECO:0000256" key="1">
    <source>
        <dbReference type="SAM" id="Phobius"/>
    </source>
</evidence>
<evidence type="ECO:0000313" key="2">
    <source>
        <dbReference type="EMBL" id="CAG5127784.1"/>
    </source>
</evidence>
<organism evidence="2 3">
    <name type="scientific">Candidula unifasciata</name>
    <dbReference type="NCBI Taxonomy" id="100452"/>
    <lineage>
        <taxon>Eukaryota</taxon>
        <taxon>Metazoa</taxon>
        <taxon>Spiralia</taxon>
        <taxon>Lophotrochozoa</taxon>
        <taxon>Mollusca</taxon>
        <taxon>Gastropoda</taxon>
        <taxon>Heterobranchia</taxon>
        <taxon>Euthyneura</taxon>
        <taxon>Panpulmonata</taxon>
        <taxon>Eupulmonata</taxon>
        <taxon>Stylommatophora</taxon>
        <taxon>Helicina</taxon>
        <taxon>Helicoidea</taxon>
        <taxon>Geomitridae</taxon>
        <taxon>Candidula</taxon>
    </lineage>
</organism>
<accession>A0A8S3ZDU4</accession>
<dbReference type="AlphaFoldDB" id="A0A8S3ZDU4"/>
<name>A0A8S3ZDU4_9EUPU</name>
<dbReference type="EMBL" id="CAJHNH020002791">
    <property type="protein sequence ID" value="CAG5127784.1"/>
    <property type="molecule type" value="Genomic_DNA"/>
</dbReference>
<comment type="caution">
    <text evidence="2">The sequence shown here is derived from an EMBL/GenBank/DDBJ whole genome shotgun (WGS) entry which is preliminary data.</text>
</comment>
<keyword evidence="1" id="KW-1133">Transmembrane helix</keyword>